<accession>A0AAD6LBU9</accession>
<organism evidence="2 3">
    <name type="scientific">Populus alba x Populus x berolinensis</name>
    <dbReference type="NCBI Taxonomy" id="444605"/>
    <lineage>
        <taxon>Eukaryota</taxon>
        <taxon>Viridiplantae</taxon>
        <taxon>Streptophyta</taxon>
        <taxon>Embryophyta</taxon>
        <taxon>Tracheophyta</taxon>
        <taxon>Spermatophyta</taxon>
        <taxon>Magnoliopsida</taxon>
        <taxon>eudicotyledons</taxon>
        <taxon>Gunneridae</taxon>
        <taxon>Pentapetalae</taxon>
        <taxon>rosids</taxon>
        <taxon>fabids</taxon>
        <taxon>Malpighiales</taxon>
        <taxon>Salicaceae</taxon>
        <taxon>Saliceae</taxon>
        <taxon>Populus</taxon>
    </lineage>
</organism>
<protein>
    <submittedName>
        <fullName evidence="2">Uncharacterized protein</fullName>
    </submittedName>
</protein>
<dbReference type="GO" id="GO:0071439">
    <property type="term" value="C:clathrin complex"/>
    <property type="evidence" value="ECO:0007669"/>
    <property type="project" value="TreeGrafter"/>
</dbReference>
<dbReference type="EMBL" id="JAQIZT010000018">
    <property type="protein sequence ID" value="KAJ6957812.1"/>
    <property type="molecule type" value="Genomic_DNA"/>
</dbReference>
<dbReference type="GO" id="GO:0032051">
    <property type="term" value="F:clathrin light chain binding"/>
    <property type="evidence" value="ECO:0007669"/>
    <property type="project" value="TreeGrafter"/>
</dbReference>
<feature type="repeat" description="CHCR" evidence="1">
    <location>
        <begin position="29"/>
        <end position="99"/>
    </location>
</feature>
<dbReference type="Proteomes" id="UP001164929">
    <property type="component" value="Chromosome 18"/>
</dbReference>
<evidence type="ECO:0000313" key="2">
    <source>
        <dbReference type="EMBL" id="KAJ6957812.1"/>
    </source>
</evidence>
<dbReference type="InterPro" id="IPR000547">
    <property type="entry name" value="Clathrin_H-chain/VPS_repeat"/>
</dbReference>
<dbReference type="GO" id="GO:0006886">
    <property type="term" value="P:intracellular protein transport"/>
    <property type="evidence" value="ECO:0007669"/>
    <property type="project" value="UniProtKB-UniRule"/>
</dbReference>
<comment type="caution">
    <text evidence="2">The sequence shown here is derived from an EMBL/GenBank/DDBJ whole genome shotgun (WGS) entry which is preliminary data.</text>
</comment>
<dbReference type="GO" id="GO:0009506">
    <property type="term" value="C:plasmodesma"/>
    <property type="evidence" value="ECO:0007669"/>
    <property type="project" value="TreeGrafter"/>
</dbReference>
<sequence length="99" mass="11063">MAVKTSIWTSSVGQLLDDECPKDFIKGLILSVCSLLLVEAIVEECEKKNRLCLLTQFLEHLVSEGSQDVHVYNALGKISLIAITTQNTSSRFLHGMRKR</sequence>
<reference evidence="2 3" key="1">
    <citation type="journal article" date="2023" name="Mol. Ecol. Resour.">
        <title>Chromosome-level genome assembly of a triploid poplar Populus alba 'Berolinensis'.</title>
        <authorList>
            <person name="Chen S."/>
            <person name="Yu Y."/>
            <person name="Wang X."/>
            <person name="Wang S."/>
            <person name="Zhang T."/>
            <person name="Zhou Y."/>
            <person name="He R."/>
            <person name="Meng N."/>
            <person name="Wang Y."/>
            <person name="Liu W."/>
            <person name="Liu Z."/>
            <person name="Liu J."/>
            <person name="Guo Q."/>
            <person name="Huang H."/>
            <person name="Sederoff R.R."/>
            <person name="Wang G."/>
            <person name="Qu G."/>
            <person name="Chen S."/>
        </authorList>
    </citation>
    <scope>NUCLEOTIDE SEQUENCE [LARGE SCALE GENOMIC DNA]</scope>
    <source>
        <strain evidence="2">SC-2020</strain>
    </source>
</reference>
<dbReference type="PANTHER" id="PTHR10292:SF1">
    <property type="entry name" value="CLATHRIN HEAVY CHAIN"/>
    <property type="match status" value="1"/>
</dbReference>
<dbReference type="PANTHER" id="PTHR10292">
    <property type="entry name" value="CLATHRIN HEAVY CHAIN RELATED"/>
    <property type="match status" value="1"/>
</dbReference>
<dbReference type="PROSITE" id="PS50236">
    <property type="entry name" value="CHCR"/>
    <property type="match status" value="1"/>
</dbReference>
<dbReference type="GO" id="GO:0005794">
    <property type="term" value="C:Golgi apparatus"/>
    <property type="evidence" value="ECO:0007669"/>
    <property type="project" value="TreeGrafter"/>
</dbReference>
<dbReference type="GO" id="GO:0006898">
    <property type="term" value="P:receptor-mediated endocytosis"/>
    <property type="evidence" value="ECO:0007669"/>
    <property type="project" value="TreeGrafter"/>
</dbReference>
<evidence type="ECO:0000256" key="1">
    <source>
        <dbReference type="PROSITE-ProRule" id="PRU01006"/>
    </source>
</evidence>
<keyword evidence="3" id="KW-1185">Reference proteome</keyword>
<name>A0AAD6LBU9_9ROSI</name>
<gene>
    <name evidence="2" type="ORF">NC653_039706</name>
</gene>
<dbReference type="GO" id="GO:0009507">
    <property type="term" value="C:chloroplast"/>
    <property type="evidence" value="ECO:0007669"/>
    <property type="project" value="TreeGrafter"/>
</dbReference>
<evidence type="ECO:0000313" key="3">
    <source>
        <dbReference type="Proteomes" id="UP001164929"/>
    </source>
</evidence>
<dbReference type="AlphaFoldDB" id="A0AAD6LBU9"/>
<proteinExistence type="predicted"/>
<dbReference type="GO" id="GO:0005886">
    <property type="term" value="C:plasma membrane"/>
    <property type="evidence" value="ECO:0007669"/>
    <property type="project" value="TreeGrafter"/>
</dbReference>